<comment type="caution">
    <text evidence="1">The sequence shown here is derived from an EMBL/GenBank/DDBJ whole genome shotgun (WGS) entry which is preliminary data.</text>
</comment>
<gene>
    <name evidence="1" type="ORF">M6B38_320290</name>
</gene>
<dbReference type="AlphaFoldDB" id="A0AAX6HCG2"/>
<evidence type="ECO:0000313" key="1">
    <source>
        <dbReference type="EMBL" id="KAJ6838271.1"/>
    </source>
</evidence>
<dbReference type="Proteomes" id="UP001140949">
    <property type="component" value="Unassembled WGS sequence"/>
</dbReference>
<dbReference type="EMBL" id="JANAVB010010796">
    <property type="protein sequence ID" value="KAJ6838271.1"/>
    <property type="molecule type" value="Genomic_DNA"/>
</dbReference>
<proteinExistence type="predicted"/>
<reference evidence="1" key="1">
    <citation type="journal article" date="2023" name="GigaByte">
        <title>Genome assembly of the bearded iris, Iris pallida Lam.</title>
        <authorList>
            <person name="Bruccoleri R.E."/>
            <person name="Oakeley E.J."/>
            <person name="Faust A.M.E."/>
            <person name="Altorfer M."/>
            <person name="Dessus-Babus S."/>
            <person name="Burckhardt D."/>
            <person name="Oertli M."/>
            <person name="Naumann U."/>
            <person name="Petersen F."/>
            <person name="Wong J."/>
        </authorList>
    </citation>
    <scope>NUCLEOTIDE SEQUENCE</scope>
    <source>
        <strain evidence="1">GSM-AAB239-AS_SAM_17_03QT</strain>
    </source>
</reference>
<organism evidence="1 2">
    <name type="scientific">Iris pallida</name>
    <name type="common">Sweet iris</name>
    <dbReference type="NCBI Taxonomy" id="29817"/>
    <lineage>
        <taxon>Eukaryota</taxon>
        <taxon>Viridiplantae</taxon>
        <taxon>Streptophyta</taxon>
        <taxon>Embryophyta</taxon>
        <taxon>Tracheophyta</taxon>
        <taxon>Spermatophyta</taxon>
        <taxon>Magnoliopsida</taxon>
        <taxon>Liliopsida</taxon>
        <taxon>Asparagales</taxon>
        <taxon>Iridaceae</taxon>
        <taxon>Iridoideae</taxon>
        <taxon>Irideae</taxon>
        <taxon>Iris</taxon>
    </lineage>
</organism>
<name>A0AAX6HCG2_IRIPA</name>
<evidence type="ECO:0000313" key="2">
    <source>
        <dbReference type="Proteomes" id="UP001140949"/>
    </source>
</evidence>
<reference evidence="1" key="2">
    <citation type="submission" date="2023-04" db="EMBL/GenBank/DDBJ databases">
        <authorList>
            <person name="Bruccoleri R.E."/>
            <person name="Oakeley E.J."/>
            <person name="Faust A.-M."/>
            <person name="Dessus-Babus S."/>
            <person name="Altorfer M."/>
            <person name="Burckhardt D."/>
            <person name="Oertli M."/>
            <person name="Naumann U."/>
            <person name="Petersen F."/>
            <person name="Wong J."/>
        </authorList>
    </citation>
    <scope>NUCLEOTIDE SEQUENCE</scope>
    <source>
        <strain evidence="1">GSM-AAB239-AS_SAM_17_03QT</strain>
        <tissue evidence="1">Leaf</tissue>
    </source>
</reference>
<keyword evidence="2" id="KW-1185">Reference proteome</keyword>
<protein>
    <submittedName>
        <fullName evidence="1">Uncharacterized protein</fullName>
    </submittedName>
</protein>
<accession>A0AAX6HCG2</accession>
<sequence length="43" mass="4882">MVECVQLYRVQVCVRVQGAVFRRWDGEPLYLVRISMLGGALGL</sequence>